<organism evidence="1 2">
    <name type="scientific">Pricia antarctica</name>
    <dbReference type="NCBI Taxonomy" id="641691"/>
    <lineage>
        <taxon>Bacteria</taxon>
        <taxon>Pseudomonadati</taxon>
        <taxon>Bacteroidota</taxon>
        <taxon>Flavobacteriia</taxon>
        <taxon>Flavobacteriales</taxon>
        <taxon>Flavobacteriaceae</taxon>
        <taxon>Pricia</taxon>
    </lineage>
</organism>
<dbReference type="STRING" id="641691.SAMN05421636_10216"/>
<accession>A0A1G6XVM1</accession>
<gene>
    <name evidence="1" type="ORF">SAMN05421636_10216</name>
</gene>
<dbReference type="Gene3D" id="3.40.50.1360">
    <property type="match status" value="1"/>
</dbReference>
<keyword evidence="1" id="KW-0413">Isomerase</keyword>
<dbReference type="OrthoDB" id="9791139at2"/>
<name>A0A1G6XVM1_9FLAO</name>
<evidence type="ECO:0000313" key="2">
    <source>
        <dbReference type="Proteomes" id="UP000199109"/>
    </source>
</evidence>
<dbReference type="InterPro" id="IPR037171">
    <property type="entry name" value="NagB/RpiA_transferase-like"/>
</dbReference>
<reference evidence="1 2" key="1">
    <citation type="submission" date="2016-10" db="EMBL/GenBank/DDBJ databases">
        <authorList>
            <person name="de Groot N.N."/>
        </authorList>
    </citation>
    <scope>NUCLEOTIDE SEQUENCE [LARGE SCALE GENOMIC DNA]</scope>
    <source>
        <strain evidence="1 2">DSM 23421</strain>
    </source>
</reference>
<sequence length="98" mass="10987">MKIPYCSHYAEMFQKAAGSVLPELREVQQNWICTATGNLPIGNYDALVHEYKKTLGSFEQLGIVKLDDWGGIPMDSPNSCETVIKETILLPMSIPDER</sequence>
<dbReference type="RefSeq" id="WP_139205093.1">
    <property type="nucleotide sequence ID" value="NZ_FNAO01000002.1"/>
</dbReference>
<dbReference type="EMBL" id="FNAO01000002">
    <property type="protein sequence ID" value="SDD82219.1"/>
    <property type="molecule type" value="Genomic_DNA"/>
</dbReference>
<dbReference type="SUPFAM" id="SSF100950">
    <property type="entry name" value="NagB/RpiA/CoA transferase-like"/>
    <property type="match status" value="1"/>
</dbReference>
<evidence type="ECO:0000313" key="1">
    <source>
        <dbReference type="EMBL" id="SDD82219.1"/>
    </source>
</evidence>
<protein>
    <submittedName>
        <fullName evidence="1">Galactosamine-6-phosphate isomerase</fullName>
    </submittedName>
</protein>
<proteinExistence type="predicted"/>
<dbReference type="AlphaFoldDB" id="A0A1G6XVM1"/>
<keyword evidence="2" id="KW-1185">Reference proteome</keyword>
<dbReference type="GO" id="GO:0016853">
    <property type="term" value="F:isomerase activity"/>
    <property type="evidence" value="ECO:0007669"/>
    <property type="project" value="UniProtKB-KW"/>
</dbReference>
<dbReference type="Proteomes" id="UP000199109">
    <property type="component" value="Unassembled WGS sequence"/>
</dbReference>